<dbReference type="OrthoDB" id="1622898at2759"/>
<dbReference type="EMBL" id="SMOL01000414">
    <property type="protein sequence ID" value="KAB2614457.1"/>
    <property type="molecule type" value="Genomic_DNA"/>
</dbReference>
<evidence type="ECO:0000313" key="1">
    <source>
        <dbReference type="EMBL" id="KAB2614457.1"/>
    </source>
</evidence>
<dbReference type="Proteomes" id="UP000327157">
    <property type="component" value="Unassembled WGS sequence"/>
</dbReference>
<comment type="caution">
    <text evidence="1">The sequence shown here is derived from an EMBL/GenBank/DDBJ whole genome shotgun (WGS) entry which is preliminary data.</text>
</comment>
<sequence length="151" mass="17632">MFIDEEAMKICTSLLLSAKLNAFQVIDNEEGHGLVSRPLDYNVFRKREYRYFRVSRGHLHLIEIYRACLAQVDGRGYSGWFVKYHVDLDTLMTVELPEMVPQHNLDDPSEENWYSAFVVLFLAREENEEETSMFLVIPCKVVSYNLLGRSC</sequence>
<reference evidence="1 2" key="1">
    <citation type="submission" date="2019-09" db="EMBL/GenBank/DDBJ databases">
        <authorList>
            <person name="Ou C."/>
        </authorList>
    </citation>
    <scope>NUCLEOTIDE SEQUENCE [LARGE SCALE GENOMIC DNA]</scope>
    <source>
        <strain evidence="1">S2</strain>
        <tissue evidence="1">Leaf</tissue>
    </source>
</reference>
<name>A0A5N5GH94_9ROSA</name>
<keyword evidence="2" id="KW-1185">Reference proteome</keyword>
<evidence type="ECO:0000313" key="2">
    <source>
        <dbReference type="Proteomes" id="UP000327157"/>
    </source>
</evidence>
<dbReference type="AlphaFoldDB" id="A0A5N5GH94"/>
<protein>
    <submittedName>
        <fullName evidence="1">F-box protein</fullName>
    </submittedName>
</protein>
<reference evidence="1 2" key="2">
    <citation type="submission" date="2019-11" db="EMBL/GenBank/DDBJ databases">
        <title>A de novo genome assembly of a pear dwarfing rootstock.</title>
        <authorList>
            <person name="Wang F."/>
            <person name="Wang J."/>
            <person name="Li S."/>
            <person name="Zhang Y."/>
            <person name="Fang M."/>
            <person name="Ma L."/>
            <person name="Zhao Y."/>
            <person name="Jiang S."/>
        </authorList>
    </citation>
    <scope>NUCLEOTIDE SEQUENCE [LARGE SCALE GENOMIC DNA]</scope>
    <source>
        <strain evidence="1">S2</strain>
        <tissue evidence="1">Leaf</tissue>
    </source>
</reference>
<proteinExistence type="predicted"/>
<accession>A0A5N5GH94</accession>
<gene>
    <name evidence="1" type="ORF">D8674_037511</name>
</gene>
<organism evidence="1 2">
    <name type="scientific">Pyrus ussuriensis x Pyrus communis</name>
    <dbReference type="NCBI Taxonomy" id="2448454"/>
    <lineage>
        <taxon>Eukaryota</taxon>
        <taxon>Viridiplantae</taxon>
        <taxon>Streptophyta</taxon>
        <taxon>Embryophyta</taxon>
        <taxon>Tracheophyta</taxon>
        <taxon>Spermatophyta</taxon>
        <taxon>Magnoliopsida</taxon>
        <taxon>eudicotyledons</taxon>
        <taxon>Gunneridae</taxon>
        <taxon>Pentapetalae</taxon>
        <taxon>rosids</taxon>
        <taxon>fabids</taxon>
        <taxon>Rosales</taxon>
        <taxon>Rosaceae</taxon>
        <taxon>Amygdaloideae</taxon>
        <taxon>Maleae</taxon>
        <taxon>Pyrus</taxon>
    </lineage>
</organism>